<dbReference type="Proteomes" id="UP000005667">
    <property type="component" value="Chromosome"/>
</dbReference>
<feature type="region of interest" description="Disordered" evidence="1">
    <location>
        <begin position="1"/>
        <end position="30"/>
    </location>
</feature>
<dbReference type="OrthoDB" id="7307080at2"/>
<dbReference type="KEGG" id="ali:AZOLI_1567"/>
<gene>
    <name evidence="3" type="ordered locus">AZOLI_1567</name>
</gene>
<proteinExistence type="predicted"/>
<dbReference type="AlphaFoldDB" id="G7Z589"/>
<protein>
    <submittedName>
        <fullName evidence="3">Uncharacterized protein</fullName>
    </submittedName>
</protein>
<accession>G7Z589</accession>
<keyword evidence="2" id="KW-1133">Transmembrane helix</keyword>
<feature type="region of interest" description="Disordered" evidence="1">
    <location>
        <begin position="64"/>
        <end position="84"/>
    </location>
</feature>
<dbReference type="HOGENOM" id="CLU_2551058_0_0_5"/>
<keyword evidence="2" id="KW-0812">Transmembrane</keyword>
<organism evidence="3 4">
    <name type="scientific">Azospirillum lipoferum (strain 4B)</name>
    <dbReference type="NCBI Taxonomy" id="862719"/>
    <lineage>
        <taxon>Bacteria</taxon>
        <taxon>Pseudomonadati</taxon>
        <taxon>Pseudomonadota</taxon>
        <taxon>Alphaproteobacteria</taxon>
        <taxon>Rhodospirillales</taxon>
        <taxon>Azospirillaceae</taxon>
        <taxon>Azospirillum</taxon>
    </lineage>
</organism>
<sequence>MLLPIQSERFRTAPPADGPGSHRSPDTGEQPVRTIDCVTAILLFFAAVLLTLLAFSADWDRTATDSRPQAYENTPVLVIPPHPR</sequence>
<keyword evidence="2" id="KW-0472">Membrane</keyword>
<evidence type="ECO:0000313" key="3">
    <source>
        <dbReference type="EMBL" id="CBS86862.1"/>
    </source>
</evidence>
<dbReference type="EMBL" id="FQ311868">
    <property type="protein sequence ID" value="CBS86862.1"/>
    <property type="molecule type" value="Genomic_DNA"/>
</dbReference>
<evidence type="ECO:0000256" key="1">
    <source>
        <dbReference type="SAM" id="MobiDB-lite"/>
    </source>
</evidence>
<keyword evidence="4" id="KW-1185">Reference proteome</keyword>
<reference evidence="4" key="1">
    <citation type="journal article" date="2011" name="PLoS Genet.">
        <title>Azospirillum genomes reveal transition of bacteria from aquatic to terrestrial environments.</title>
        <authorList>
            <person name="Wisniewski-Dye F."/>
            <person name="Borziak K."/>
            <person name="Khalsa-Moyers G."/>
            <person name="Alexandre G."/>
            <person name="Sukharnikov L.O."/>
            <person name="Wuichet K."/>
            <person name="Hurst G.B."/>
            <person name="McDonald W.H."/>
            <person name="Robertson J.S."/>
            <person name="Barbe V."/>
            <person name="Calteau A."/>
            <person name="Rouy Z."/>
            <person name="Mangenot S."/>
            <person name="Prigent-Combaret C."/>
            <person name="Normand P."/>
            <person name="Boyer M."/>
            <person name="Siguier P."/>
            <person name="Dessaux Y."/>
            <person name="Elmerich C."/>
            <person name="Condemine G."/>
            <person name="Krishnen G."/>
            <person name="Kennedy I."/>
            <person name="Paterson A.H."/>
            <person name="Gonzalez V."/>
            <person name="Mavingui P."/>
            <person name="Zhulin I.B."/>
        </authorList>
    </citation>
    <scope>NUCLEOTIDE SEQUENCE [LARGE SCALE GENOMIC DNA]</scope>
    <source>
        <strain evidence="4">4B</strain>
    </source>
</reference>
<evidence type="ECO:0000313" key="4">
    <source>
        <dbReference type="Proteomes" id="UP000005667"/>
    </source>
</evidence>
<evidence type="ECO:0000256" key="2">
    <source>
        <dbReference type="SAM" id="Phobius"/>
    </source>
</evidence>
<dbReference type="RefSeq" id="WP_014247876.1">
    <property type="nucleotide sequence ID" value="NC_016622.1"/>
</dbReference>
<feature type="transmembrane region" description="Helical" evidence="2">
    <location>
        <begin position="38"/>
        <end position="57"/>
    </location>
</feature>
<name>G7Z589_AZOL4</name>